<feature type="domain" description="DNA endonuclease Ctp1 N-terminal" evidence="9">
    <location>
        <begin position="4"/>
        <end position="123"/>
    </location>
</feature>
<organism evidence="10 11">
    <name type="scientific">Fukomys damarensis</name>
    <name type="common">Damaraland mole rat</name>
    <name type="synonym">Cryptomys damarensis</name>
    <dbReference type="NCBI Taxonomy" id="885580"/>
    <lineage>
        <taxon>Eukaryota</taxon>
        <taxon>Metazoa</taxon>
        <taxon>Chordata</taxon>
        <taxon>Craniata</taxon>
        <taxon>Vertebrata</taxon>
        <taxon>Euteleostomi</taxon>
        <taxon>Mammalia</taxon>
        <taxon>Eutheria</taxon>
        <taxon>Euarchontoglires</taxon>
        <taxon>Glires</taxon>
        <taxon>Rodentia</taxon>
        <taxon>Hystricomorpha</taxon>
        <taxon>Bathyergidae</taxon>
        <taxon>Fukomys</taxon>
    </lineage>
</organism>
<feature type="compositionally biased region" description="Pro residues" evidence="7">
    <location>
        <begin position="494"/>
        <end position="506"/>
    </location>
</feature>
<evidence type="ECO:0000313" key="10">
    <source>
        <dbReference type="EMBL" id="KFO37494.1"/>
    </source>
</evidence>
<dbReference type="eggNOG" id="ENOG502RTF0">
    <property type="taxonomic scope" value="Eukaryota"/>
</dbReference>
<name>A0A091DZE6_FUKDA</name>
<dbReference type="InterPro" id="IPR012388">
    <property type="entry name" value="CABLES1/2"/>
</dbReference>
<comment type="similarity">
    <text evidence="1">Belongs to the cyclin family.</text>
</comment>
<dbReference type="Gene3D" id="1.10.472.10">
    <property type="entry name" value="Cyclin-like"/>
    <property type="match status" value="1"/>
</dbReference>
<evidence type="ECO:0000256" key="2">
    <source>
        <dbReference type="ARBA" id="ARBA00022553"/>
    </source>
</evidence>
<feature type="coiled-coil region" evidence="6">
    <location>
        <begin position="5"/>
        <end position="67"/>
    </location>
</feature>
<feature type="compositionally biased region" description="Polar residues" evidence="7">
    <location>
        <begin position="560"/>
        <end position="571"/>
    </location>
</feature>
<evidence type="ECO:0000256" key="4">
    <source>
        <dbReference type="ARBA" id="ARBA00023127"/>
    </source>
</evidence>
<keyword evidence="4" id="KW-0195">Cyclin</keyword>
<dbReference type="AlphaFoldDB" id="A0A091DZE6"/>
<keyword evidence="2" id="KW-0597">Phosphoprotein</keyword>
<sequence>MENFMESLNRLKDAHEKEVLGLQNKLLELNSERCRDAQRVEELFAKNHQLREQQKALKENLRVLENRLRAGLCDRCMVTQEVARKRQLEFESSHLQSLQRICVLTNEMTKLKEENTVLKEEVKQLRGLGDRPTAPAGEGTSDPPSPLLLPSPSGQKAITKKPQGGREEAEEDQPGTGPPGEDKSVGYRTSPGANPPESRAPDMSPQRISNQLHATVAVVRPGSRACLADRSPTDGTAPHTRSNPSSPVYEHSLPLDSFLRASGSSLQAYESLKRPLQADHFCLLNRRLSLHLQSPHNSPPAPATAPRSPQPWVLKAGEVWEEPSGLLGLPSALVGMQDPRLEGALQLLLAPRQLCTRAQASGDTLRGLTPGGGTPPSWHIGSDSESPEHEVPRAALTTTALPGGRPPQPTGGSSPTWNEAVATQDYAPDKPLDLSDPSRSKDTPKSASQPGSLSPKLTHPPSPEPLTLSQALTCSPPTLSNGTQGATEPEPERPPTPTGPSQPLPGPHLSLLTAAGTRCAARGRSRPAPHPQSPKAATPPEPRKAGVQRPESGELEEADTSNSEVGWSSETGAKLSTAGEEHRRRVASQRCSLEFLEDTMACTSVQRAKHVSGSPRHKGLKKTHFIKNMRQYDTRNSRIVLICAKRSLCAAFSVLPYGEGLRISDLRVDSQKQRHPSGGMSVSSEMVFELEGVELGADGKVVSYAKFLYPTNALVAHKSDSHGLLPQPRPSIPRALPGSRHKSATTKATPATTELGSDGGDTLEYNPNLLDDPQWPCGKHKRVLIFASYMTTVIEYVKPSDLKKDMNETFREKFPYIKLTLSKIRSLKREMRNLSEECSLEPVTVSMAYVYFEKLVLQGKLNKQNRKLCAGACVLLAAKISSDLRKNEVKQLIDKLEERFRFNRRDLIGFEFTVLVALELALYLPENQVLPHYRRLTQQF</sequence>
<feature type="region of interest" description="Disordered" evidence="7">
    <location>
        <begin position="220"/>
        <end position="250"/>
    </location>
</feature>
<proteinExistence type="inferred from homology"/>
<dbReference type="InterPro" id="IPR036915">
    <property type="entry name" value="Cyclin-like_sf"/>
</dbReference>
<evidence type="ECO:0000259" key="9">
    <source>
        <dbReference type="Pfam" id="PF10482"/>
    </source>
</evidence>
<dbReference type="Pfam" id="PF10482">
    <property type="entry name" value="CtIP_N"/>
    <property type="match status" value="1"/>
</dbReference>
<dbReference type="InterPro" id="IPR019518">
    <property type="entry name" value="CtIP_N"/>
</dbReference>
<evidence type="ECO:0000259" key="8">
    <source>
        <dbReference type="Pfam" id="PF00134"/>
    </source>
</evidence>
<feature type="region of interest" description="Disordered" evidence="7">
    <location>
        <begin position="124"/>
        <end position="205"/>
    </location>
</feature>
<evidence type="ECO:0000313" key="11">
    <source>
        <dbReference type="Proteomes" id="UP000028990"/>
    </source>
</evidence>
<keyword evidence="3" id="KW-0132">Cell division</keyword>
<dbReference type="GO" id="GO:0005829">
    <property type="term" value="C:cytosol"/>
    <property type="evidence" value="ECO:0007669"/>
    <property type="project" value="UniProtKB-ARBA"/>
</dbReference>
<protein>
    <submittedName>
        <fullName evidence="10">CDK5 and ABL1 enzyme substrate 2</fullName>
    </submittedName>
</protein>
<dbReference type="Proteomes" id="UP000028990">
    <property type="component" value="Unassembled WGS sequence"/>
</dbReference>
<dbReference type="PANTHER" id="PTHR22896">
    <property type="entry name" value="CDK5 AND ABL1 ENZYME SUBSTRATE 1"/>
    <property type="match status" value="1"/>
</dbReference>
<evidence type="ECO:0000256" key="1">
    <source>
        <dbReference type="ARBA" id="ARBA00008742"/>
    </source>
</evidence>
<keyword evidence="6" id="KW-0175">Coiled coil</keyword>
<keyword evidence="5" id="KW-0131">Cell cycle</keyword>
<evidence type="ECO:0000256" key="7">
    <source>
        <dbReference type="SAM" id="MobiDB-lite"/>
    </source>
</evidence>
<dbReference type="GO" id="GO:0051301">
    <property type="term" value="P:cell division"/>
    <property type="evidence" value="ECO:0007669"/>
    <property type="project" value="UniProtKB-KW"/>
</dbReference>
<feature type="compositionally biased region" description="Basic and acidic residues" evidence="7">
    <location>
        <begin position="427"/>
        <end position="444"/>
    </location>
</feature>
<feature type="compositionally biased region" description="Polar residues" evidence="7">
    <location>
        <begin position="467"/>
        <end position="484"/>
    </location>
</feature>
<evidence type="ECO:0000256" key="6">
    <source>
        <dbReference type="SAM" id="Coils"/>
    </source>
</evidence>
<feature type="compositionally biased region" description="Pro residues" evidence="7">
    <location>
        <begin position="528"/>
        <end position="540"/>
    </location>
</feature>
<feature type="region of interest" description="Disordered" evidence="7">
    <location>
        <begin position="362"/>
        <end position="584"/>
    </location>
</feature>
<reference evidence="10 11" key="1">
    <citation type="submission" date="2013-11" db="EMBL/GenBank/DDBJ databases">
        <title>The Damaraland mole rat (Fukomys damarensis) genome and evolution of African mole rats.</title>
        <authorList>
            <person name="Gladyshev V.N."/>
            <person name="Fang X."/>
        </authorList>
    </citation>
    <scope>NUCLEOTIDE SEQUENCE [LARGE SCALE GENOMIC DNA]</scope>
    <source>
        <tissue evidence="10">Liver</tissue>
    </source>
</reference>
<dbReference type="GO" id="GO:0051726">
    <property type="term" value="P:regulation of cell cycle"/>
    <property type="evidence" value="ECO:0007669"/>
    <property type="project" value="InterPro"/>
</dbReference>
<dbReference type="InterPro" id="IPR006671">
    <property type="entry name" value="Cyclin_N"/>
</dbReference>
<dbReference type="CDD" id="cd20603">
    <property type="entry name" value="CYCLIN_CABLES2"/>
    <property type="match status" value="1"/>
</dbReference>
<dbReference type="PANTHER" id="PTHR22896:SF3">
    <property type="entry name" value="CDK5 AND ABL1 ENZYME SUBSTRATE 2"/>
    <property type="match status" value="1"/>
</dbReference>
<dbReference type="SUPFAM" id="SSF47954">
    <property type="entry name" value="Cyclin-like"/>
    <property type="match status" value="1"/>
</dbReference>
<feature type="region of interest" description="Disordered" evidence="7">
    <location>
        <begin position="720"/>
        <end position="760"/>
    </location>
</feature>
<dbReference type="EMBL" id="KN120821">
    <property type="protein sequence ID" value="KFO37494.1"/>
    <property type="molecule type" value="Genomic_DNA"/>
</dbReference>
<evidence type="ECO:0000256" key="5">
    <source>
        <dbReference type="ARBA" id="ARBA00023306"/>
    </source>
</evidence>
<accession>A0A091DZE6</accession>
<feature type="domain" description="Cyclin N-terminal" evidence="8">
    <location>
        <begin position="831"/>
        <end position="921"/>
    </location>
</feature>
<keyword evidence="11" id="KW-1185">Reference proteome</keyword>
<evidence type="ECO:0000256" key="3">
    <source>
        <dbReference type="ARBA" id="ARBA00022618"/>
    </source>
</evidence>
<gene>
    <name evidence="10" type="ORF">H920_01103</name>
</gene>
<dbReference type="FunFam" id="1.10.472.10:FF:000020">
    <property type="entry name" value="CDK5 and ABL1 enzyme substrate 1"/>
    <property type="match status" value="1"/>
</dbReference>
<dbReference type="Pfam" id="PF00134">
    <property type="entry name" value="Cyclin_N"/>
    <property type="match status" value="1"/>
</dbReference>
<dbReference type="STRING" id="885580.ENSFDAP00000019286"/>